<evidence type="ECO:0008006" key="3">
    <source>
        <dbReference type="Google" id="ProtNLM"/>
    </source>
</evidence>
<sequence>MEKKDINYTKADATHIVFPVTNKEEHFDWWYFDAHFDNGDHFVVMYSLNDTRLNPRQPSVRLNIYPHGQPEVSKIKLYKEEDVSISYEKCDVTLGEEYCKDCGDYYEFYTMIDGYGAKLKLKKKNHPFTTEGYPVPMHWTVAVPSGPIEGELYKGGKAIKVKGIGYHDHNWGEKRLAGAFKNWYWGKIHTPDISIDYSIMIGLDGKIVNPLALVTDEEHLIMAPTDPFDNPNDTSKIEAVINATMTEETMGYTFAKDFTLKGSKDDFSFIANIKLDKIVMIEKSKIDKGEDAYRYLAKEELIVTRSGITKTYHTDGLHEIVYLNS</sequence>
<protein>
    <recommendedName>
        <fullName evidence="3">AttH domain-containing protein</fullName>
    </recommendedName>
</protein>
<dbReference type="Gene3D" id="2.40.370.10">
    <property type="entry name" value="AttH-like domain"/>
    <property type="match status" value="1"/>
</dbReference>
<evidence type="ECO:0000313" key="1">
    <source>
        <dbReference type="EMBL" id="MDN3620286.1"/>
    </source>
</evidence>
<dbReference type="RefSeq" id="WP_261973361.1">
    <property type="nucleotide sequence ID" value="NZ_CP103460.1"/>
</dbReference>
<dbReference type="EMBL" id="JAUFQH010000010">
    <property type="protein sequence ID" value="MDN3620286.1"/>
    <property type="molecule type" value="Genomic_DNA"/>
</dbReference>
<dbReference type="Proteomes" id="UP001228636">
    <property type="component" value="Unassembled WGS sequence"/>
</dbReference>
<accession>A0AAJ1QXZ2</accession>
<gene>
    <name evidence="1" type="ORF">QWY81_12545</name>
</gene>
<comment type="caution">
    <text evidence="1">The sequence shown here is derived from an EMBL/GenBank/DDBJ whole genome shotgun (WGS) entry which is preliminary data.</text>
</comment>
<dbReference type="InterPro" id="IPR023374">
    <property type="entry name" value="AttH-like_dom_sf"/>
</dbReference>
<name>A0AAJ1QXZ2_9FLAO</name>
<dbReference type="SUPFAM" id="SSF159245">
    <property type="entry name" value="AttH-like"/>
    <property type="match status" value="1"/>
</dbReference>
<evidence type="ECO:0000313" key="2">
    <source>
        <dbReference type="Proteomes" id="UP001228636"/>
    </source>
</evidence>
<reference evidence="1 2" key="1">
    <citation type="journal article" date="2014" name="Int. J. Syst. Evol. Microbiol.">
        <title>Complete genome sequence of Corynebacterium casei LMG S-19264T (=DSM 44701T), isolated from a smear-ripened cheese.</title>
        <authorList>
            <consortium name="US DOE Joint Genome Institute (JGI-PGF)"/>
            <person name="Walter F."/>
            <person name="Albersmeier A."/>
            <person name="Kalinowski J."/>
            <person name="Ruckert C."/>
        </authorList>
    </citation>
    <scope>NUCLEOTIDE SEQUENCE [LARGE SCALE GENOMIC DNA]</scope>
    <source>
        <strain evidence="1 2">CECT 8670</strain>
    </source>
</reference>
<dbReference type="AlphaFoldDB" id="A0AAJ1QXZ2"/>
<proteinExistence type="predicted"/>
<organism evidence="1 2">
    <name type="scientific">Polaribacter sejongensis</name>
    <dbReference type="NCBI Taxonomy" id="985043"/>
    <lineage>
        <taxon>Bacteria</taxon>
        <taxon>Pseudomonadati</taxon>
        <taxon>Bacteroidota</taxon>
        <taxon>Flavobacteriia</taxon>
        <taxon>Flavobacteriales</taxon>
        <taxon>Flavobacteriaceae</taxon>
    </lineage>
</organism>